<proteinExistence type="predicted"/>
<comment type="caution">
    <text evidence="1">The sequence shown here is derived from an EMBL/GenBank/DDBJ whole genome shotgun (WGS) entry which is preliminary data.</text>
</comment>
<reference evidence="1" key="1">
    <citation type="journal article" date="2022" name="bioRxiv">
        <title>Sequencing and chromosome-scale assembly of the giantPleurodeles waltlgenome.</title>
        <authorList>
            <person name="Brown T."/>
            <person name="Elewa A."/>
            <person name="Iarovenko S."/>
            <person name="Subramanian E."/>
            <person name="Araus A.J."/>
            <person name="Petzold A."/>
            <person name="Susuki M."/>
            <person name="Suzuki K.-i.T."/>
            <person name="Hayashi T."/>
            <person name="Toyoda A."/>
            <person name="Oliveira C."/>
            <person name="Osipova E."/>
            <person name="Leigh N.D."/>
            <person name="Simon A."/>
            <person name="Yun M.H."/>
        </authorList>
    </citation>
    <scope>NUCLEOTIDE SEQUENCE</scope>
    <source>
        <strain evidence="1">20211129_DDA</strain>
        <tissue evidence="1">Liver</tissue>
    </source>
</reference>
<sequence>MVLVAQNLVSLAGVGHAKGGNTQLTQDTHPLVAVSNTHSSTTRTVMDRLAQGETQVVLAALRRATTLRGVERRHQ</sequence>
<dbReference type="EMBL" id="JANPWB010000015">
    <property type="protein sequence ID" value="KAJ1092559.1"/>
    <property type="molecule type" value="Genomic_DNA"/>
</dbReference>
<keyword evidence="2" id="KW-1185">Reference proteome</keyword>
<evidence type="ECO:0000313" key="1">
    <source>
        <dbReference type="EMBL" id="KAJ1092559.1"/>
    </source>
</evidence>
<name>A0AAV7LNG9_PLEWA</name>
<organism evidence="1 2">
    <name type="scientific">Pleurodeles waltl</name>
    <name type="common">Iberian ribbed newt</name>
    <dbReference type="NCBI Taxonomy" id="8319"/>
    <lineage>
        <taxon>Eukaryota</taxon>
        <taxon>Metazoa</taxon>
        <taxon>Chordata</taxon>
        <taxon>Craniata</taxon>
        <taxon>Vertebrata</taxon>
        <taxon>Euteleostomi</taxon>
        <taxon>Amphibia</taxon>
        <taxon>Batrachia</taxon>
        <taxon>Caudata</taxon>
        <taxon>Salamandroidea</taxon>
        <taxon>Salamandridae</taxon>
        <taxon>Pleurodelinae</taxon>
        <taxon>Pleurodeles</taxon>
    </lineage>
</organism>
<dbReference type="Proteomes" id="UP001066276">
    <property type="component" value="Chromosome 11"/>
</dbReference>
<accession>A0AAV7LNG9</accession>
<dbReference type="AlphaFoldDB" id="A0AAV7LNG9"/>
<gene>
    <name evidence="1" type="ORF">NDU88_005669</name>
</gene>
<protein>
    <submittedName>
        <fullName evidence="1">Uncharacterized protein</fullName>
    </submittedName>
</protein>
<evidence type="ECO:0000313" key="2">
    <source>
        <dbReference type="Proteomes" id="UP001066276"/>
    </source>
</evidence>